<comment type="caution">
    <text evidence="2">The sequence shown here is derived from an EMBL/GenBank/DDBJ whole genome shotgun (WGS) entry which is preliminary data.</text>
</comment>
<protein>
    <submittedName>
        <fullName evidence="2">Uncharacterized protein</fullName>
    </submittedName>
</protein>
<reference evidence="2 3" key="1">
    <citation type="journal article" date="2023" name="Sci. Data">
        <title>Genome assembly of the Korean intertidal mud-creeper Batillaria attramentaria.</title>
        <authorList>
            <person name="Patra A.K."/>
            <person name="Ho P.T."/>
            <person name="Jun S."/>
            <person name="Lee S.J."/>
            <person name="Kim Y."/>
            <person name="Won Y.J."/>
        </authorList>
    </citation>
    <scope>NUCLEOTIDE SEQUENCE [LARGE SCALE GENOMIC DNA]</scope>
    <source>
        <strain evidence="2">Wonlab-2016</strain>
    </source>
</reference>
<sequence length="199" mass="20835">MAFSPLTIGCLIVAAVWVAASSPVVERSSERNVKVLQLNEAQSKQAVESVIAVLQGVSSKLKEAEAGISRRSAEETGLQVTVDAADSLDLSADDVVSYLQDVAYQVNGVADHAVVERGTWNRTVTGGVTRGRGGYKGKLGLNLNKNNHNWDFGLDYSKPGGLGGSVGYTYKKGNTAFNANVGYSPGGGWGGGLGFSFSF</sequence>
<feature type="chain" id="PRO_5044883860" evidence="1">
    <location>
        <begin position="22"/>
        <end position="199"/>
    </location>
</feature>
<accession>A0ABD0LHP1</accession>
<dbReference type="EMBL" id="JACVVK020000047">
    <property type="protein sequence ID" value="KAK7498938.1"/>
    <property type="molecule type" value="Genomic_DNA"/>
</dbReference>
<organism evidence="2 3">
    <name type="scientific">Batillaria attramentaria</name>
    <dbReference type="NCBI Taxonomy" id="370345"/>
    <lineage>
        <taxon>Eukaryota</taxon>
        <taxon>Metazoa</taxon>
        <taxon>Spiralia</taxon>
        <taxon>Lophotrochozoa</taxon>
        <taxon>Mollusca</taxon>
        <taxon>Gastropoda</taxon>
        <taxon>Caenogastropoda</taxon>
        <taxon>Sorbeoconcha</taxon>
        <taxon>Cerithioidea</taxon>
        <taxon>Batillariidae</taxon>
        <taxon>Batillaria</taxon>
    </lineage>
</organism>
<keyword evidence="3" id="KW-1185">Reference proteome</keyword>
<gene>
    <name evidence="2" type="ORF">BaRGS_00009747</name>
</gene>
<dbReference type="AlphaFoldDB" id="A0ABD0LHP1"/>
<evidence type="ECO:0000313" key="3">
    <source>
        <dbReference type="Proteomes" id="UP001519460"/>
    </source>
</evidence>
<name>A0ABD0LHP1_9CAEN</name>
<keyword evidence="1" id="KW-0732">Signal</keyword>
<evidence type="ECO:0000256" key="1">
    <source>
        <dbReference type="SAM" id="SignalP"/>
    </source>
</evidence>
<dbReference type="Proteomes" id="UP001519460">
    <property type="component" value="Unassembled WGS sequence"/>
</dbReference>
<feature type="signal peptide" evidence="1">
    <location>
        <begin position="1"/>
        <end position="21"/>
    </location>
</feature>
<proteinExistence type="predicted"/>
<evidence type="ECO:0000313" key="2">
    <source>
        <dbReference type="EMBL" id="KAK7498938.1"/>
    </source>
</evidence>